<keyword evidence="5" id="KW-0221">Differentiation</keyword>
<dbReference type="PANTHER" id="PTHR48024:SF28">
    <property type="entry name" value="RNA-BINDING PROTEIN 38"/>
    <property type="match status" value="1"/>
</dbReference>
<evidence type="ECO:0000256" key="2">
    <source>
        <dbReference type="ARBA" id="ARBA00004514"/>
    </source>
</evidence>
<reference evidence="15" key="2">
    <citation type="submission" date="2025-09" db="UniProtKB">
        <authorList>
            <consortium name="Ensembl"/>
        </authorList>
    </citation>
    <scope>IDENTIFICATION</scope>
</reference>
<feature type="compositionally biased region" description="Low complexity" evidence="13">
    <location>
        <begin position="187"/>
        <end position="197"/>
    </location>
</feature>
<evidence type="ECO:0000256" key="4">
    <source>
        <dbReference type="ARBA" id="ARBA00022664"/>
    </source>
</evidence>
<dbReference type="Ensembl" id="ENSGMOT00000043457.1">
    <property type="protein sequence ID" value="ENSGMOP00000062630.1"/>
    <property type="gene ID" value="ENSGMOG00000029207.1"/>
</dbReference>
<evidence type="ECO:0000256" key="11">
    <source>
        <dbReference type="ARBA" id="ARBA00041483"/>
    </source>
</evidence>
<sequence>MLLHPLMNGALEIMHPSSIQKDTTFTKIFVGGLPYHTNDASLRKYFEAFGDIDEAVVITDRQTGKSRGYGFAGPAVPLPPGLRAAQPGAALPGVRLGGLQPLPGLQHGRRLLPVRPGRLRPALPLRPLARQLHGLRLRPRLRLLRDQLCRRRHGGRRLQPGGHARQPGLLRRRRPITGLPPLPPAAARPARAHAVSAAGGGGGGVDWRAGDARRTVGSEASERSGDTVSVSFSGGVFRHREKTIALYHQDKYLLHRAKGLRGAGFRGHAWAG</sequence>
<dbReference type="InterPro" id="IPR000504">
    <property type="entry name" value="RRM_dom"/>
</dbReference>
<dbReference type="Pfam" id="PF00076">
    <property type="entry name" value="RRM_1"/>
    <property type="match status" value="1"/>
</dbReference>
<proteinExistence type="inferred from homology"/>
<gene>
    <name evidence="15" type="primary">RBM38</name>
</gene>
<evidence type="ECO:0000256" key="7">
    <source>
        <dbReference type="ARBA" id="ARBA00023187"/>
    </source>
</evidence>
<evidence type="ECO:0000256" key="1">
    <source>
        <dbReference type="ARBA" id="ARBA00004123"/>
    </source>
</evidence>
<keyword evidence="6 12" id="KW-0694">RNA-binding</keyword>
<comment type="similarity">
    <text evidence="9">Belongs to the RBM38 family.</text>
</comment>
<dbReference type="PANTHER" id="PTHR48024">
    <property type="entry name" value="GEO13361P1-RELATED"/>
    <property type="match status" value="1"/>
</dbReference>
<keyword evidence="3" id="KW-0963">Cytoplasm</keyword>
<dbReference type="GO" id="GO:0005829">
    <property type="term" value="C:cytosol"/>
    <property type="evidence" value="ECO:0007669"/>
    <property type="project" value="UniProtKB-SubCell"/>
</dbReference>
<evidence type="ECO:0000256" key="10">
    <source>
        <dbReference type="ARBA" id="ARBA00039528"/>
    </source>
</evidence>
<dbReference type="GO" id="GO:0008380">
    <property type="term" value="P:RNA splicing"/>
    <property type="evidence" value="ECO:0007669"/>
    <property type="project" value="UniProtKB-KW"/>
</dbReference>
<evidence type="ECO:0000256" key="5">
    <source>
        <dbReference type="ARBA" id="ARBA00022782"/>
    </source>
</evidence>
<dbReference type="GeneTree" id="ENSGT00940000158489"/>
<dbReference type="AlphaFoldDB" id="A0A8C5CMW7"/>
<evidence type="ECO:0000313" key="15">
    <source>
        <dbReference type="Ensembl" id="ENSGMOP00000062630.1"/>
    </source>
</evidence>
<evidence type="ECO:0000256" key="9">
    <source>
        <dbReference type="ARBA" id="ARBA00038117"/>
    </source>
</evidence>
<keyword evidence="7" id="KW-0508">mRNA splicing</keyword>
<keyword evidence="16" id="KW-1185">Reference proteome</keyword>
<feature type="compositionally biased region" description="Basic and acidic residues" evidence="13">
    <location>
        <begin position="208"/>
        <end position="225"/>
    </location>
</feature>
<dbReference type="Proteomes" id="UP000694546">
    <property type="component" value="Chromosome 13"/>
</dbReference>
<dbReference type="SMART" id="SM00360">
    <property type="entry name" value="RRM"/>
    <property type="match status" value="1"/>
</dbReference>
<keyword evidence="4" id="KW-0507">mRNA processing</keyword>
<dbReference type="GO" id="GO:0005634">
    <property type="term" value="C:nucleus"/>
    <property type="evidence" value="ECO:0007669"/>
    <property type="project" value="UniProtKB-SubCell"/>
</dbReference>
<organism evidence="15 16">
    <name type="scientific">Gadus morhua</name>
    <name type="common">Atlantic cod</name>
    <dbReference type="NCBI Taxonomy" id="8049"/>
    <lineage>
        <taxon>Eukaryota</taxon>
        <taxon>Metazoa</taxon>
        <taxon>Chordata</taxon>
        <taxon>Craniata</taxon>
        <taxon>Vertebrata</taxon>
        <taxon>Euteleostomi</taxon>
        <taxon>Actinopterygii</taxon>
        <taxon>Neopterygii</taxon>
        <taxon>Teleostei</taxon>
        <taxon>Neoteleostei</taxon>
        <taxon>Acanthomorphata</taxon>
        <taxon>Zeiogadaria</taxon>
        <taxon>Gadariae</taxon>
        <taxon>Gadiformes</taxon>
        <taxon>Gadoidei</taxon>
        <taxon>Gadidae</taxon>
        <taxon>Gadus</taxon>
    </lineage>
</organism>
<dbReference type="GO" id="GO:0030154">
    <property type="term" value="P:cell differentiation"/>
    <property type="evidence" value="ECO:0007669"/>
    <property type="project" value="UniProtKB-KW"/>
</dbReference>
<dbReference type="InterPro" id="IPR012677">
    <property type="entry name" value="Nucleotide-bd_a/b_plait_sf"/>
</dbReference>
<dbReference type="SUPFAM" id="SSF54928">
    <property type="entry name" value="RNA-binding domain, RBD"/>
    <property type="match status" value="1"/>
</dbReference>
<evidence type="ECO:0000256" key="12">
    <source>
        <dbReference type="PROSITE-ProRule" id="PRU00176"/>
    </source>
</evidence>
<feature type="domain" description="RRM" evidence="14">
    <location>
        <begin position="26"/>
        <end position="71"/>
    </location>
</feature>
<evidence type="ECO:0000256" key="13">
    <source>
        <dbReference type="SAM" id="MobiDB-lite"/>
    </source>
</evidence>
<dbReference type="GO" id="GO:0043484">
    <property type="term" value="P:regulation of RNA splicing"/>
    <property type="evidence" value="ECO:0007669"/>
    <property type="project" value="TreeGrafter"/>
</dbReference>
<evidence type="ECO:0000313" key="16">
    <source>
        <dbReference type="Proteomes" id="UP000694546"/>
    </source>
</evidence>
<evidence type="ECO:0000256" key="3">
    <source>
        <dbReference type="ARBA" id="ARBA00022490"/>
    </source>
</evidence>
<dbReference type="InterPro" id="IPR050886">
    <property type="entry name" value="RNA-binding_reg"/>
</dbReference>
<evidence type="ECO:0000256" key="8">
    <source>
        <dbReference type="ARBA" id="ARBA00023242"/>
    </source>
</evidence>
<evidence type="ECO:0000259" key="14">
    <source>
        <dbReference type="PROSITE" id="PS50102"/>
    </source>
</evidence>
<name>A0A8C5CMW7_GADMO</name>
<evidence type="ECO:0000256" key="6">
    <source>
        <dbReference type="ARBA" id="ARBA00022884"/>
    </source>
</evidence>
<dbReference type="GO" id="GO:0003730">
    <property type="term" value="F:mRNA 3'-UTR binding"/>
    <property type="evidence" value="ECO:0007669"/>
    <property type="project" value="TreeGrafter"/>
</dbReference>
<dbReference type="GO" id="GO:0006397">
    <property type="term" value="P:mRNA processing"/>
    <property type="evidence" value="ECO:0007669"/>
    <property type="project" value="UniProtKB-KW"/>
</dbReference>
<dbReference type="Gene3D" id="3.30.70.330">
    <property type="match status" value="1"/>
</dbReference>
<dbReference type="PROSITE" id="PS50102">
    <property type="entry name" value="RRM"/>
    <property type="match status" value="1"/>
</dbReference>
<reference evidence="15" key="1">
    <citation type="submission" date="2025-08" db="UniProtKB">
        <authorList>
            <consortium name="Ensembl"/>
        </authorList>
    </citation>
    <scope>IDENTIFICATION</scope>
</reference>
<comment type="subcellular location">
    <subcellularLocation>
        <location evidence="2">Cytoplasm</location>
        <location evidence="2">Cytosol</location>
    </subcellularLocation>
    <subcellularLocation>
        <location evidence="1">Nucleus</location>
    </subcellularLocation>
</comment>
<keyword evidence="8" id="KW-0539">Nucleus</keyword>
<protein>
    <recommendedName>
        <fullName evidence="10">RNA-binding protein 38</fullName>
    </recommendedName>
    <alternativeName>
        <fullName evidence="11">RNA-binding motif protein 38</fullName>
    </alternativeName>
</protein>
<accession>A0A8C5CMW7</accession>
<dbReference type="InterPro" id="IPR035979">
    <property type="entry name" value="RBD_domain_sf"/>
</dbReference>
<feature type="region of interest" description="Disordered" evidence="13">
    <location>
        <begin position="152"/>
        <end position="230"/>
    </location>
</feature>